<evidence type="ECO:0000313" key="2">
    <source>
        <dbReference type="Proteomes" id="UP000825381"/>
    </source>
</evidence>
<keyword evidence="2" id="KW-1185">Reference proteome</keyword>
<proteinExistence type="predicted"/>
<dbReference type="Proteomes" id="UP000825381">
    <property type="component" value="Chromosome"/>
</dbReference>
<name>A0ABX8VAS4_9FLAO</name>
<gene>
    <name evidence="1" type="ORF">K1I41_09220</name>
</gene>
<evidence type="ECO:0008006" key="3">
    <source>
        <dbReference type="Google" id="ProtNLM"/>
    </source>
</evidence>
<dbReference type="EMBL" id="CP080429">
    <property type="protein sequence ID" value="QYJ67721.1"/>
    <property type="molecule type" value="Genomic_DNA"/>
</dbReference>
<evidence type="ECO:0000313" key="1">
    <source>
        <dbReference type="EMBL" id="QYJ67721.1"/>
    </source>
</evidence>
<organism evidence="1 2">
    <name type="scientific">Flavobacterium litorale</name>
    <dbReference type="NCBI Taxonomy" id="2856519"/>
    <lineage>
        <taxon>Bacteria</taxon>
        <taxon>Pseudomonadati</taxon>
        <taxon>Bacteroidota</taxon>
        <taxon>Flavobacteriia</taxon>
        <taxon>Flavobacteriales</taxon>
        <taxon>Flavobacteriaceae</taxon>
        <taxon>Flavobacterium</taxon>
    </lineage>
</organism>
<sequence length="262" mass="30442">MTTELINLVEYFNNKNLEELEVITWGSPIISFGNITNSKIATLGINPSNREFVDAQGLELKDDNRRFHTLDSLGIMDWSEITDKHLNKISETCNEYFNRNPYDNWFKKLDYLISGASLSFYFPLYNACHLDLIPYATSRKWSELTTEQRFLLLELGSDFLGNLIKNSEIEYIVLNGQTVVDNFERVTCTKLKRQEMDAWSLKRKNTTDVMGYSYTGYIDRIGNVNLNRQIKVLGYNHNIQSSFGVSNEVLKELRDWLTDNII</sequence>
<protein>
    <recommendedName>
        <fullName evidence="3">SIR2-like domain-containing protein</fullName>
    </recommendedName>
</protein>
<dbReference type="RefSeq" id="WP_220640066.1">
    <property type="nucleotide sequence ID" value="NZ_CP080429.1"/>
</dbReference>
<reference evidence="1 2" key="1">
    <citation type="submission" date="2021-07" db="EMBL/GenBank/DDBJ databases">
        <title>Flavobacterium WSW3-B6 sp.nov, isolated from seaweed.</title>
        <authorList>
            <person name="Muhammad N."/>
            <person name="Ho H."/>
            <person name="Lee Y.-J."/>
            <person name="Nguyen T."/>
            <person name="Ho J."/>
            <person name="Kim S.-G."/>
        </authorList>
    </citation>
    <scope>NUCLEOTIDE SEQUENCE [LARGE SCALE GENOMIC DNA]</scope>
    <source>
        <strain evidence="1 2">WSW3-B6</strain>
    </source>
</reference>
<accession>A0ABX8VAS4</accession>